<name>A0A8J4YRY3_CHIOP</name>
<reference evidence="1" key="1">
    <citation type="submission" date="2020-07" db="EMBL/GenBank/DDBJ databases">
        <title>The High-quality genome of the commercially important snow crab, Chionoecetes opilio.</title>
        <authorList>
            <person name="Jeong J.-H."/>
            <person name="Ryu S."/>
        </authorList>
    </citation>
    <scope>NUCLEOTIDE SEQUENCE</scope>
    <source>
        <strain evidence="1">MADBK_172401_WGS</strain>
        <tissue evidence="1">Digestive gland</tissue>
    </source>
</reference>
<gene>
    <name evidence="1" type="ORF">GWK47_003454</name>
</gene>
<dbReference type="AlphaFoldDB" id="A0A8J4YRY3"/>
<evidence type="ECO:0000313" key="1">
    <source>
        <dbReference type="EMBL" id="KAG0729519.1"/>
    </source>
</evidence>
<comment type="caution">
    <text evidence="1">The sequence shown here is derived from an EMBL/GenBank/DDBJ whole genome shotgun (WGS) entry which is preliminary data.</text>
</comment>
<organism evidence="1 2">
    <name type="scientific">Chionoecetes opilio</name>
    <name type="common">Atlantic snow crab</name>
    <name type="synonym">Cancer opilio</name>
    <dbReference type="NCBI Taxonomy" id="41210"/>
    <lineage>
        <taxon>Eukaryota</taxon>
        <taxon>Metazoa</taxon>
        <taxon>Ecdysozoa</taxon>
        <taxon>Arthropoda</taxon>
        <taxon>Crustacea</taxon>
        <taxon>Multicrustacea</taxon>
        <taxon>Malacostraca</taxon>
        <taxon>Eumalacostraca</taxon>
        <taxon>Eucarida</taxon>
        <taxon>Decapoda</taxon>
        <taxon>Pleocyemata</taxon>
        <taxon>Brachyura</taxon>
        <taxon>Eubrachyura</taxon>
        <taxon>Majoidea</taxon>
        <taxon>Majidae</taxon>
        <taxon>Chionoecetes</taxon>
    </lineage>
</organism>
<dbReference type="Proteomes" id="UP000770661">
    <property type="component" value="Unassembled WGS sequence"/>
</dbReference>
<evidence type="ECO:0000313" key="2">
    <source>
        <dbReference type="Proteomes" id="UP000770661"/>
    </source>
</evidence>
<protein>
    <submittedName>
        <fullName evidence="1">Uncharacterized protein</fullName>
    </submittedName>
</protein>
<proteinExistence type="predicted"/>
<dbReference type="EMBL" id="JACEEZ010001081">
    <property type="protein sequence ID" value="KAG0729519.1"/>
    <property type="molecule type" value="Genomic_DNA"/>
</dbReference>
<accession>A0A8J4YRY3</accession>
<sequence length="164" mass="18172">MACCPVQGFQAPVPEKGRPEITQIQDKKLTLTASILPKISKLGGGGGAPQDWGLRCRHYQKRFPGVQRPRTIFGFLLECPTMRKPVHQQLDWGFNIKTAETLQWSRGHWVGVFPTICNFLSTIGKEVSDAGFPLRSVLGIRWASGKKDPVFRGGGAARGTKKRE</sequence>
<keyword evidence="2" id="KW-1185">Reference proteome</keyword>